<feature type="transmembrane region" description="Helical" evidence="8">
    <location>
        <begin position="266"/>
        <end position="287"/>
    </location>
</feature>
<keyword evidence="3" id="KW-0813">Transport</keyword>
<keyword evidence="6 8" id="KW-1133">Transmembrane helix</keyword>
<dbReference type="RefSeq" id="WP_097278463.1">
    <property type="nucleotide sequence ID" value="NZ_OCNJ01000003.1"/>
</dbReference>
<keyword evidence="10" id="KW-1185">Reference proteome</keyword>
<protein>
    <submittedName>
        <fullName evidence="9">Iron complex transport system permease protein</fullName>
    </submittedName>
</protein>
<feature type="transmembrane region" description="Helical" evidence="8">
    <location>
        <begin position="105"/>
        <end position="126"/>
    </location>
</feature>
<dbReference type="AlphaFoldDB" id="A0A286GD90"/>
<accession>A0A286GD90</accession>
<name>A0A286GD90_9PROT</name>
<evidence type="ECO:0000256" key="4">
    <source>
        <dbReference type="ARBA" id="ARBA00022475"/>
    </source>
</evidence>
<sequence length="319" mass="33250">MNLLLSCLGLAVVSAVSLFVGASDIALASLVTGDGGGEALLVLLASRLPRTLALVLAGAGMAVAGLIMQMIARNRFVEPSTAGTAEAAAFGMLAVTLLAPEMPVFGRMLVAACFAMGGTLLFLAILRKVPLRSPLVVPLVGLMLGGVITAVTVFFAYRLDLMQSFYAWTNGDFSGVLRGRYELLWTSFALTVVAYLAADRFTVAGLGEDFSTSLGLGYRRVVAVGLTIVALVTAAVVVTCGMIPFLGLIVPNVVSLLMGDNVRRSLPFVALLGAALVVVCDIVGRIVVHPYEIPIGTIMGVVGSAVFLYLLLRRDGRAA</sequence>
<evidence type="ECO:0000256" key="5">
    <source>
        <dbReference type="ARBA" id="ARBA00022692"/>
    </source>
</evidence>
<keyword evidence="7 8" id="KW-0472">Membrane</keyword>
<feature type="transmembrane region" description="Helical" evidence="8">
    <location>
        <begin position="221"/>
        <end position="254"/>
    </location>
</feature>
<dbReference type="GO" id="GO:0005886">
    <property type="term" value="C:plasma membrane"/>
    <property type="evidence" value="ECO:0007669"/>
    <property type="project" value="UniProtKB-SubCell"/>
</dbReference>
<evidence type="ECO:0000256" key="8">
    <source>
        <dbReference type="SAM" id="Phobius"/>
    </source>
</evidence>
<evidence type="ECO:0000256" key="1">
    <source>
        <dbReference type="ARBA" id="ARBA00004651"/>
    </source>
</evidence>
<comment type="similarity">
    <text evidence="2">Belongs to the binding-protein-dependent transport system permease family. FecCD subfamily.</text>
</comment>
<keyword evidence="5 8" id="KW-0812">Transmembrane</keyword>
<feature type="transmembrane region" description="Helical" evidence="8">
    <location>
        <begin position="135"/>
        <end position="157"/>
    </location>
</feature>
<dbReference type="GO" id="GO:0033214">
    <property type="term" value="P:siderophore-iron import into cell"/>
    <property type="evidence" value="ECO:0007669"/>
    <property type="project" value="TreeGrafter"/>
</dbReference>
<dbReference type="InterPro" id="IPR000522">
    <property type="entry name" value="ABC_transptr_permease_BtuC"/>
</dbReference>
<organism evidence="9 10">
    <name type="scientific">Caenispirillum bisanense</name>
    <dbReference type="NCBI Taxonomy" id="414052"/>
    <lineage>
        <taxon>Bacteria</taxon>
        <taxon>Pseudomonadati</taxon>
        <taxon>Pseudomonadota</taxon>
        <taxon>Alphaproteobacteria</taxon>
        <taxon>Rhodospirillales</taxon>
        <taxon>Novispirillaceae</taxon>
        <taxon>Caenispirillum</taxon>
    </lineage>
</organism>
<comment type="subcellular location">
    <subcellularLocation>
        <location evidence="1">Cell membrane</location>
        <topology evidence="1">Multi-pass membrane protein</topology>
    </subcellularLocation>
</comment>
<dbReference type="EMBL" id="OCNJ01000003">
    <property type="protein sequence ID" value="SOD93505.1"/>
    <property type="molecule type" value="Genomic_DNA"/>
</dbReference>
<evidence type="ECO:0000256" key="7">
    <source>
        <dbReference type="ARBA" id="ARBA00023136"/>
    </source>
</evidence>
<dbReference type="OrthoDB" id="9811975at2"/>
<evidence type="ECO:0000256" key="3">
    <source>
        <dbReference type="ARBA" id="ARBA00022448"/>
    </source>
</evidence>
<feature type="transmembrane region" description="Helical" evidence="8">
    <location>
        <begin position="52"/>
        <end position="71"/>
    </location>
</feature>
<dbReference type="SUPFAM" id="SSF81345">
    <property type="entry name" value="ABC transporter involved in vitamin B12 uptake, BtuC"/>
    <property type="match status" value="1"/>
</dbReference>
<dbReference type="CDD" id="cd06550">
    <property type="entry name" value="TM_ABC_iron-siderophores_like"/>
    <property type="match status" value="1"/>
</dbReference>
<dbReference type="InterPro" id="IPR037294">
    <property type="entry name" value="ABC_BtuC-like"/>
</dbReference>
<evidence type="ECO:0000256" key="2">
    <source>
        <dbReference type="ARBA" id="ARBA00007935"/>
    </source>
</evidence>
<dbReference type="Proteomes" id="UP000219621">
    <property type="component" value="Unassembled WGS sequence"/>
</dbReference>
<dbReference type="GO" id="GO:0022857">
    <property type="term" value="F:transmembrane transporter activity"/>
    <property type="evidence" value="ECO:0007669"/>
    <property type="project" value="InterPro"/>
</dbReference>
<gene>
    <name evidence="9" type="ORF">SAMN05421508_10392</name>
</gene>
<dbReference type="Pfam" id="PF01032">
    <property type="entry name" value="FecCD"/>
    <property type="match status" value="1"/>
</dbReference>
<dbReference type="PANTHER" id="PTHR30472:SF27">
    <property type="entry name" value="PETROBACTIN IMPORT SYSTEM PERMEASE PROTEIN YCLN"/>
    <property type="match status" value="1"/>
</dbReference>
<evidence type="ECO:0000256" key="6">
    <source>
        <dbReference type="ARBA" id="ARBA00022989"/>
    </source>
</evidence>
<reference evidence="9 10" key="1">
    <citation type="submission" date="2017-09" db="EMBL/GenBank/DDBJ databases">
        <authorList>
            <person name="Ehlers B."/>
            <person name="Leendertz F.H."/>
        </authorList>
    </citation>
    <scope>NUCLEOTIDE SEQUENCE [LARGE SCALE GENOMIC DNA]</scope>
    <source>
        <strain evidence="9 10">USBA 140</strain>
    </source>
</reference>
<evidence type="ECO:0000313" key="9">
    <source>
        <dbReference type="EMBL" id="SOD93505.1"/>
    </source>
</evidence>
<keyword evidence="4" id="KW-1003">Cell membrane</keyword>
<dbReference type="Gene3D" id="1.10.3470.10">
    <property type="entry name" value="ABC transporter involved in vitamin B12 uptake, BtuC"/>
    <property type="match status" value="1"/>
</dbReference>
<feature type="transmembrane region" description="Helical" evidence="8">
    <location>
        <begin position="293"/>
        <end position="312"/>
    </location>
</feature>
<evidence type="ECO:0000313" key="10">
    <source>
        <dbReference type="Proteomes" id="UP000219621"/>
    </source>
</evidence>
<dbReference type="PANTHER" id="PTHR30472">
    <property type="entry name" value="FERRIC ENTEROBACTIN TRANSPORT SYSTEM PERMEASE PROTEIN"/>
    <property type="match status" value="1"/>
</dbReference>
<proteinExistence type="inferred from homology"/>